<accession>D5ELP1</accession>
<keyword evidence="4" id="KW-0575">Peroxidase</keyword>
<keyword evidence="7" id="KW-1015">Disulfide bond</keyword>
<dbReference type="GO" id="GO:0005737">
    <property type="term" value="C:cytoplasm"/>
    <property type="evidence" value="ECO:0007669"/>
    <property type="project" value="TreeGrafter"/>
</dbReference>
<dbReference type="InterPro" id="IPR050924">
    <property type="entry name" value="Peroxiredoxin_BCP/PrxQ"/>
</dbReference>
<keyword evidence="16" id="KW-1185">Reference proteome</keyword>
<evidence type="ECO:0000256" key="7">
    <source>
        <dbReference type="ARBA" id="ARBA00023157"/>
    </source>
</evidence>
<dbReference type="PROSITE" id="PS51352">
    <property type="entry name" value="THIOREDOXIN_2"/>
    <property type="match status" value="1"/>
</dbReference>
<name>D5ELP1_CORAD</name>
<keyword evidence="5" id="KW-0049">Antioxidant</keyword>
<dbReference type="AlphaFoldDB" id="D5ELP1"/>
<keyword evidence="8" id="KW-0676">Redox-active center</keyword>
<comment type="catalytic activity">
    <reaction evidence="12">
        <text>a hydroperoxide + [thioredoxin]-dithiol = an alcohol + [thioredoxin]-disulfide + H2O</text>
        <dbReference type="Rhea" id="RHEA:62620"/>
        <dbReference type="Rhea" id="RHEA-COMP:10698"/>
        <dbReference type="Rhea" id="RHEA-COMP:10700"/>
        <dbReference type="ChEBI" id="CHEBI:15377"/>
        <dbReference type="ChEBI" id="CHEBI:29950"/>
        <dbReference type="ChEBI" id="CHEBI:30879"/>
        <dbReference type="ChEBI" id="CHEBI:35924"/>
        <dbReference type="ChEBI" id="CHEBI:50058"/>
        <dbReference type="EC" id="1.11.1.24"/>
    </reaction>
</comment>
<keyword evidence="6" id="KW-0560">Oxidoreductase</keyword>
<dbReference type="CDD" id="cd03017">
    <property type="entry name" value="PRX_BCP"/>
    <property type="match status" value="1"/>
</dbReference>
<evidence type="ECO:0000313" key="15">
    <source>
        <dbReference type="EMBL" id="ADE53216.1"/>
    </source>
</evidence>
<evidence type="ECO:0000256" key="4">
    <source>
        <dbReference type="ARBA" id="ARBA00022559"/>
    </source>
</evidence>
<dbReference type="NCBIfam" id="NF006960">
    <property type="entry name" value="PRK09437.1"/>
    <property type="match status" value="1"/>
</dbReference>
<dbReference type="InterPro" id="IPR013766">
    <property type="entry name" value="Thioredoxin_domain"/>
</dbReference>
<evidence type="ECO:0000256" key="6">
    <source>
        <dbReference type="ARBA" id="ARBA00023002"/>
    </source>
</evidence>
<dbReference type="OrthoDB" id="9812811at2"/>
<dbReference type="RefSeq" id="WP_013041942.1">
    <property type="nucleotide sequence ID" value="NC_014008.1"/>
</dbReference>
<dbReference type="EC" id="1.11.1.24" evidence="3"/>
<gene>
    <name evidence="15" type="ordered locus">Caka_0189</name>
</gene>
<dbReference type="GO" id="GO:0034599">
    <property type="term" value="P:cellular response to oxidative stress"/>
    <property type="evidence" value="ECO:0007669"/>
    <property type="project" value="TreeGrafter"/>
</dbReference>
<dbReference type="EMBL" id="CP001998">
    <property type="protein sequence ID" value="ADE53216.1"/>
    <property type="molecule type" value="Genomic_DNA"/>
</dbReference>
<dbReference type="eggNOG" id="COG1225">
    <property type="taxonomic scope" value="Bacteria"/>
</dbReference>
<evidence type="ECO:0000256" key="12">
    <source>
        <dbReference type="ARBA" id="ARBA00049091"/>
    </source>
</evidence>
<evidence type="ECO:0000256" key="2">
    <source>
        <dbReference type="ARBA" id="ARBA00011245"/>
    </source>
</evidence>
<evidence type="ECO:0000256" key="8">
    <source>
        <dbReference type="ARBA" id="ARBA00023284"/>
    </source>
</evidence>
<dbReference type="PANTHER" id="PTHR42801">
    <property type="entry name" value="THIOREDOXIN-DEPENDENT PEROXIDE REDUCTASE"/>
    <property type="match status" value="1"/>
</dbReference>
<dbReference type="Gene3D" id="3.40.30.10">
    <property type="entry name" value="Glutaredoxin"/>
    <property type="match status" value="1"/>
</dbReference>
<comment type="subunit">
    <text evidence="2">Monomer.</text>
</comment>
<evidence type="ECO:0000256" key="3">
    <source>
        <dbReference type="ARBA" id="ARBA00013017"/>
    </source>
</evidence>
<proteinExistence type="inferred from homology"/>
<evidence type="ECO:0000256" key="13">
    <source>
        <dbReference type="PIRSR" id="PIRSR000239-1"/>
    </source>
</evidence>
<comment type="similarity">
    <text evidence="10">Belongs to the peroxiredoxin family. BCP/PrxQ subfamily.</text>
</comment>
<dbReference type="KEGG" id="caa:Caka_0189"/>
<reference evidence="15 16" key="1">
    <citation type="journal article" date="2010" name="Stand. Genomic Sci.">
        <title>Complete genome sequence of Coraliomargarita akajimensis type strain (04OKA010-24).</title>
        <authorList>
            <person name="Mavromatis K."/>
            <person name="Abt B."/>
            <person name="Brambilla E."/>
            <person name="Lapidus A."/>
            <person name="Copeland A."/>
            <person name="Deshpande S."/>
            <person name="Nolan M."/>
            <person name="Lucas S."/>
            <person name="Tice H."/>
            <person name="Cheng J.F."/>
            <person name="Han C."/>
            <person name="Detter J.C."/>
            <person name="Woyke T."/>
            <person name="Goodwin L."/>
            <person name="Pitluck S."/>
            <person name="Held B."/>
            <person name="Brettin T."/>
            <person name="Tapia R."/>
            <person name="Ivanova N."/>
            <person name="Mikhailova N."/>
            <person name="Pati A."/>
            <person name="Liolios K."/>
            <person name="Chen A."/>
            <person name="Palaniappan K."/>
            <person name="Land M."/>
            <person name="Hauser L."/>
            <person name="Chang Y.J."/>
            <person name="Jeffries C.D."/>
            <person name="Rohde M."/>
            <person name="Goker M."/>
            <person name="Bristow J."/>
            <person name="Eisen J.A."/>
            <person name="Markowitz V."/>
            <person name="Hugenholtz P."/>
            <person name="Klenk H.P."/>
            <person name="Kyrpides N.C."/>
        </authorList>
    </citation>
    <scope>NUCLEOTIDE SEQUENCE [LARGE SCALE GENOMIC DNA]</scope>
    <source>
        <strain evidence="16">DSM 45221 / IAM 15411 / JCM 23193 / KCTC 12865</strain>
    </source>
</reference>
<dbReference type="SUPFAM" id="SSF52833">
    <property type="entry name" value="Thioredoxin-like"/>
    <property type="match status" value="1"/>
</dbReference>
<dbReference type="FunFam" id="3.40.30.10:FF:000007">
    <property type="entry name" value="Thioredoxin-dependent thiol peroxidase"/>
    <property type="match status" value="1"/>
</dbReference>
<evidence type="ECO:0000313" key="16">
    <source>
        <dbReference type="Proteomes" id="UP000000925"/>
    </source>
</evidence>
<dbReference type="STRING" id="583355.Caka_0189"/>
<sequence length="158" mass="17489">MPKPTPLEAGQTAPEFTFEIDGTEISRSELNSYCLLYFYPKDNTPGCNKEACAFRDEWSACKAAGLMIVGVSKDSMTSHEKFRAKFELPFPLIADTELELASAYGVWGEKKFMGKTFDGVHRMSFLIDPEGTIVKAYHKVKPAAHAAEVLNDLSTLAN</sequence>
<feature type="domain" description="Thioredoxin" evidence="14">
    <location>
        <begin position="7"/>
        <end position="158"/>
    </location>
</feature>
<evidence type="ECO:0000256" key="9">
    <source>
        <dbReference type="ARBA" id="ARBA00032824"/>
    </source>
</evidence>
<dbReference type="Proteomes" id="UP000000925">
    <property type="component" value="Chromosome"/>
</dbReference>
<dbReference type="InterPro" id="IPR024706">
    <property type="entry name" value="Peroxiredoxin_AhpC-typ"/>
</dbReference>
<dbReference type="Pfam" id="PF00578">
    <property type="entry name" value="AhpC-TSA"/>
    <property type="match status" value="1"/>
</dbReference>
<evidence type="ECO:0000256" key="10">
    <source>
        <dbReference type="ARBA" id="ARBA00038489"/>
    </source>
</evidence>
<dbReference type="PANTHER" id="PTHR42801:SF4">
    <property type="entry name" value="AHPC_TSA FAMILY PROTEIN"/>
    <property type="match status" value="1"/>
</dbReference>
<dbReference type="InterPro" id="IPR036249">
    <property type="entry name" value="Thioredoxin-like_sf"/>
</dbReference>
<protein>
    <recommendedName>
        <fullName evidence="3">thioredoxin-dependent peroxiredoxin</fullName>
        <ecNumber evidence="3">1.11.1.24</ecNumber>
    </recommendedName>
    <alternativeName>
        <fullName evidence="9">Thioredoxin peroxidase</fullName>
    </alternativeName>
    <alternativeName>
        <fullName evidence="11">Thioredoxin-dependent peroxiredoxin Bcp</fullName>
    </alternativeName>
</protein>
<dbReference type="PIRSF" id="PIRSF000239">
    <property type="entry name" value="AHPC"/>
    <property type="match status" value="1"/>
</dbReference>
<dbReference type="InterPro" id="IPR000866">
    <property type="entry name" value="AhpC/TSA"/>
</dbReference>
<evidence type="ECO:0000256" key="5">
    <source>
        <dbReference type="ARBA" id="ARBA00022862"/>
    </source>
</evidence>
<comment type="function">
    <text evidence="1">Thiol-specific peroxidase that catalyzes the reduction of hydrogen peroxide and organic hydroperoxides to water and alcohols, respectively. Plays a role in cell protection against oxidative stress by detoxifying peroxides and as sensor of hydrogen peroxide-mediated signaling events.</text>
</comment>
<evidence type="ECO:0000256" key="11">
    <source>
        <dbReference type="ARBA" id="ARBA00042639"/>
    </source>
</evidence>
<evidence type="ECO:0000256" key="1">
    <source>
        <dbReference type="ARBA" id="ARBA00003330"/>
    </source>
</evidence>
<dbReference type="HOGENOM" id="CLU_042529_14_1_0"/>
<organism evidence="15 16">
    <name type="scientific">Coraliomargarita akajimensis (strain DSM 45221 / IAM 15411 / JCM 23193 / KCTC 12865 / 04OKA010-24)</name>
    <dbReference type="NCBI Taxonomy" id="583355"/>
    <lineage>
        <taxon>Bacteria</taxon>
        <taxon>Pseudomonadati</taxon>
        <taxon>Verrucomicrobiota</taxon>
        <taxon>Opitutia</taxon>
        <taxon>Puniceicoccales</taxon>
        <taxon>Coraliomargaritaceae</taxon>
        <taxon>Coraliomargarita</taxon>
    </lineage>
</organism>
<dbReference type="GO" id="GO:0008379">
    <property type="term" value="F:thioredoxin peroxidase activity"/>
    <property type="evidence" value="ECO:0007669"/>
    <property type="project" value="TreeGrafter"/>
</dbReference>
<evidence type="ECO:0000259" key="14">
    <source>
        <dbReference type="PROSITE" id="PS51352"/>
    </source>
</evidence>
<dbReference type="GO" id="GO:0045454">
    <property type="term" value="P:cell redox homeostasis"/>
    <property type="evidence" value="ECO:0007669"/>
    <property type="project" value="TreeGrafter"/>
</dbReference>
<feature type="active site" description="Cysteine sulfenic acid (-SOH) intermediate; for peroxidase activity" evidence="13">
    <location>
        <position position="47"/>
    </location>
</feature>